<dbReference type="OrthoDB" id="9764911at2"/>
<protein>
    <submittedName>
        <fullName evidence="4">DNA polymerase I</fullName>
        <ecNumber evidence="4">2.7.7.7</ecNumber>
    </submittedName>
</protein>
<dbReference type="InterPro" id="IPR002298">
    <property type="entry name" value="DNA_polymerase_A"/>
</dbReference>
<reference evidence="4 5" key="1">
    <citation type="submission" date="2017-03" db="EMBL/GenBank/DDBJ databases">
        <authorList>
            <person name="Afonso C.L."/>
            <person name="Miller P.J."/>
            <person name="Scott M.A."/>
            <person name="Spackman E."/>
            <person name="Goraichik I."/>
            <person name="Dimitrov K.M."/>
            <person name="Suarez D.L."/>
            <person name="Swayne D.E."/>
        </authorList>
    </citation>
    <scope>NUCLEOTIDE SEQUENCE [LARGE SCALE GENOMIC DNA]</scope>
    <source>
        <strain evidence="4">SB41UT1</strain>
    </source>
</reference>
<dbReference type="SMART" id="SM00482">
    <property type="entry name" value="POLAc"/>
    <property type="match status" value="1"/>
</dbReference>
<gene>
    <name evidence="4" type="primary">polA_1</name>
    <name evidence="4" type="ORF">EHSB41UT_00303</name>
</gene>
<keyword evidence="4" id="KW-0548">Nucleotidyltransferase</keyword>
<proteinExistence type="inferred from homology"/>
<dbReference type="PANTHER" id="PTHR10133:SF62">
    <property type="entry name" value="DNA POLYMERASE THETA"/>
    <property type="match status" value="1"/>
</dbReference>
<name>A0A1X7AE68_9GAMM</name>
<dbReference type="Proteomes" id="UP000196573">
    <property type="component" value="Unassembled WGS sequence"/>
</dbReference>
<dbReference type="AlphaFoldDB" id="A0A1X7AE68"/>
<dbReference type="GO" id="GO:0006261">
    <property type="term" value="P:DNA-templated DNA replication"/>
    <property type="evidence" value="ECO:0007669"/>
    <property type="project" value="InterPro"/>
</dbReference>
<dbReference type="GO" id="GO:0006302">
    <property type="term" value="P:double-strand break repair"/>
    <property type="evidence" value="ECO:0007669"/>
    <property type="project" value="TreeGrafter"/>
</dbReference>
<feature type="domain" description="DNA-directed DNA polymerase family A palm" evidence="3">
    <location>
        <begin position="356"/>
        <end position="604"/>
    </location>
</feature>
<dbReference type="GO" id="GO:0003677">
    <property type="term" value="F:DNA binding"/>
    <property type="evidence" value="ECO:0007669"/>
    <property type="project" value="InterPro"/>
</dbReference>
<dbReference type="Gene3D" id="3.30.420.10">
    <property type="entry name" value="Ribonuclease H-like superfamily/Ribonuclease H"/>
    <property type="match status" value="1"/>
</dbReference>
<dbReference type="EMBL" id="FWPT01000001">
    <property type="protein sequence ID" value="SMA33596.1"/>
    <property type="molecule type" value="Genomic_DNA"/>
</dbReference>
<evidence type="ECO:0000259" key="3">
    <source>
        <dbReference type="SMART" id="SM00482"/>
    </source>
</evidence>
<dbReference type="SUPFAM" id="SSF53098">
    <property type="entry name" value="Ribonuclease H-like"/>
    <property type="match status" value="1"/>
</dbReference>
<dbReference type="Gene3D" id="1.10.150.20">
    <property type="entry name" value="5' to 3' exonuclease, C-terminal subdomain"/>
    <property type="match status" value="1"/>
</dbReference>
<dbReference type="InterPro" id="IPR036397">
    <property type="entry name" value="RNaseH_sf"/>
</dbReference>
<evidence type="ECO:0000313" key="5">
    <source>
        <dbReference type="Proteomes" id="UP000196573"/>
    </source>
</evidence>
<keyword evidence="5" id="KW-1185">Reference proteome</keyword>
<comment type="similarity">
    <text evidence="1">Belongs to the DNA polymerase type-A family.</text>
</comment>
<dbReference type="InterPro" id="IPR001098">
    <property type="entry name" value="DNA-dir_DNA_pol_A_palm_dom"/>
</dbReference>
<keyword evidence="4" id="KW-0808">Transferase</keyword>
<dbReference type="Pfam" id="PF00476">
    <property type="entry name" value="DNA_pol_A"/>
    <property type="match status" value="1"/>
</dbReference>
<dbReference type="SUPFAM" id="SSF56672">
    <property type="entry name" value="DNA/RNA polymerases"/>
    <property type="match status" value="1"/>
</dbReference>
<evidence type="ECO:0000313" key="4">
    <source>
        <dbReference type="EMBL" id="SMA33596.1"/>
    </source>
</evidence>
<dbReference type="InterPro" id="IPR043502">
    <property type="entry name" value="DNA/RNA_pol_sf"/>
</dbReference>
<evidence type="ECO:0000256" key="2">
    <source>
        <dbReference type="ARBA" id="ARBA00011541"/>
    </source>
</evidence>
<evidence type="ECO:0000256" key="1">
    <source>
        <dbReference type="ARBA" id="ARBA00007705"/>
    </source>
</evidence>
<dbReference type="EC" id="2.7.7.7" evidence="4"/>
<dbReference type="RefSeq" id="WP_087106201.1">
    <property type="nucleotide sequence ID" value="NZ_CBCSCN010000004.1"/>
</dbReference>
<sequence>MSFITVDVETFYRSRANKGTPGTKYSLQGMTYEEYIFDPRFKLYGVGIKIDNQPTYYVDGHDEAVAELRRLFHPGNEHTLLAHNCMFEGAVLSWLLGCEIKRALCTLQISRGLWFQARHGLEHLAKRLWPKDETMRKGKELEEVDGIPEPTPQQRKKLGGYCIQDVDLCFEAFKKMYQWFPVFEQDVLAETLDWFINPSFIVDRERVQRYQTKLLEERNAKIVAAHEQNGLGLSLEEAEKILASNPKFKAWLEDRGIEVPMIPAPTKANPQNIKPALGKGDVEFLDMMEKYTDLSAVWEARLAVQSKGELTRCARLLSHSENQKNHTISVPLNYWGAGTGRWSGTNKCNFQNFKRGSEIRKSLMAPPGMKVVVCDLSNIEGRVNAWNSQEEWKVEAFANGEDLYNVLASLIYGRPINRKLDSDKMEGFIGKVAELGLGYGMGGKTFQTTLKQGALGGPRVFFDTNTCYEIVRTYRNKNNMIARYWKQCEQIIIDMANKNLTPYYIGCIEVHHQRLKLPNGMYLTYPGLECIEDEETGTYKFQYWNGKFMKNLYGALLTENIVQALSRLVMAEMILTMSAWAKANGGRVVSSVHDEIILLMPENEAEPALKKMVEVMSTSPAWAKSLPLDAEGDIALSYGDCK</sequence>
<dbReference type="PANTHER" id="PTHR10133">
    <property type="entry name" value="DNA POLYMERASE I"/>
    <property type="match status" value="1"/>
</dbReference>
<dbReference type="InterPro" id="IPR012337">
    <property type="entry name" value="RNaseH-like_sf"/>
</dbReference>
<organism evidence="4 5">
    <name type="scientific">Parendozoicomonas haliclonae</name>
    <dbReference type="NCBI Taxonomy" id="1960125"/>
    <lineage>
        <taxon>Bacteria</taxon>
        <taxon>Pseudomonadati</taxon>
        <taxon>Pseudomonadota</taxon>
        <taxon>Gammaproteobacteria</taxon>
        <taxon>Oceanospirillales</taxon>
        <taxon>Endozoicomonadaceae</taxon>
        <taxon>Parendozoicomonas</taxon>
    </lineage>
</organism>
<comment type="subunit">
    <text evidence="2">Single-chain monomer with multiple functions.</text>
</comment>
<dbReference type="Gene3D" id="3.30.70.370">
    <property type="match status" value="1"/>
</dbReference>
<dbReference type="GO" id="GO:0003887">
    <property type="term" value="F:DNA-directed DNA polymerase activity"/>
    <property type="evidence" value="ECO:0007669"/>
    <property type="project" value="UniProtKB-EC"/>
</dbReference>
<accession>A0A1X7AE68</accession>